<dbReference type="InterPro" id="IPR027417">
    <property type="entry name" value="P-loop_NTPase"/>
</dbReference>
<evidence type="ECO:0000313" key="6">
    <source>
        <dbReference type="EMBL" id="MBC2399785.1"/>
    </source>
</evidence>
<keyword evidence="7" id="KW-1185">Reference proteome</keyword>
<dbReference type="Gene3D" id="3.40.50.300">
    <property type="entry name" value="P-loop containing nucleotide triphosphate hydrolases"/>
    <property type="match status" value="1"/>
</dbReference>
<dbReference type="EMBL" id="JAAZWO010000035">
    <property type="protein sequence ID" value="MBC2399785.1"/>
    <property type="molecule type" value="Genomic_DNA"/>
</dbReference>
<comment type="similarity">
    <text evidence="1">Belongs to the ABC transporter superfamily.</text>
</comment>
<dbReference type="SUPFAM" id="SSF52540">
    <property type="entry name" value="P-loop containing nucleoside triphosphate hydrolases"/>
    <property type="match status" value="1"/>
</dbReference>
<dbReference type="AlphaFoldDB" id="A0A923EEQ9"/>
<keyword evidence="4 6" id="KW-0067">ATP-binding</keyword>
<proteinExistence type="inferred from homology"/>
<dbReference type="RefSeq" id="WP_173680102.1">
    <property type="nucleotide sequence ID" value="NZ_JAAZWO010000035.1"/>
</dbReference>
<dbReference type="SMART" id="SM00382">
    <property type="entry name" value="AAA"/>
    <property type="match status" value="1"/>
</dbReference>
<dbReference type="PANTHER" id="PTHR42734">
    <property type="entry name" value="METAL TRANSPORT SYSTEM ATP-BINDING PROTEIN TM_0124-RELATED"/>
    <property type="match status" value="1"/>
</dbReference>
<dbReference type="GO" id="GO:0005524">
    <property type="term" value="F:ATP binding"/>
    <property type="evidence" value="ECO:0007669"/>
    <property type="project" value="UniProtKB-KW"/>
</dbReference>
<keyword evidence="2" id="KW-0813">Transport</keyword>
<evidence type="ECO:0000256" key="4">
    <source>
        <dbReference type="ARBA" id="ARBA00022840"/>
    </source>
</evidence>
<dbReference type="InterPro" id="IPR050153">
    <property type="entry name" value="Metal_Ion_Import_ABC"/>
</dbReference>
<protein>
    <submittedName>
        <fullName evidence="6">ABC transporter ATP-binding protein</fullName>
    </submittedName>
</protein>
<sequence length="205" mass="23308">MYITLKNVFLKYGETTIFENLNYCFNDGVYLIKGKSGIGKTTLLNLIAGYIKPDSGDICKEDAQISYMMQETILFNNLTVKDNIYIKYILNNQFNEKDFNEFIIKNTNDIGLSSNLLNKQVSCLSGGQKRKLELLLLSLNKSNVLLLDEPVANLDEDSINQIILYIEDKLLNNKIIIISSHSHIDFKSKTKNLVLLNGAIIDEKE</sequence>
<keyword evidence="3" id="KW-0547">Nucleotide-binding</keyword>
<reference evidence="6 7" key="1">
    <citation type="submission" date="2020-04" db="EMBL/GenBank/DDBJ databases">
        <title>Genomic insights into acetone-butanol-ethanol (ABE) fermentation by sequencing solventogenic clostridia strains.</title>
        <authorList>
            <person name="Brown S."/>
        </authorList>
    </citation>
    <scope>NUCLEOTIDE SEQUENCE [LARGE SCALE GENOMIC DNA]</scope>
    <source>
        <strain evidence="6 7">DJ011</strain>
    </source>
</reference>
<evidence type="ECO:0000256" key="1">
    <source>
        <dbReference type="ARBA" id="ARBA00005417"/>
    </source>
</evidence>
<name>A0A923EEQ9_CLOTT</name>
<evidence type="ECO:0000256" key="2">
    <source>
        <dbReference type="ARBA" id="ARBA00022448"/>
    </source>
</evidence>
<accession>A0A923EEQ9</accession>
<dbReference type="Proteomes" id="UP000563151">
    <property type="component" value="Unassembled WGS sequence"/>
</dbReference>
<dbReference type="PANTHER" id="PTHR42734:SF17">
    <property type="entry name" value="METAL TRANSPORT SYSTEM ATP-BINDING PROTEIN TM_0124-RELATED"/>
    <property type="match status" value="1"/>
</dbReference>
<dbReference type="Pfam" id="PF00005">
    <property type="entry name" value="ABC_tran"/>
    <property type="match status" value="1"/>
</dbReference>
<dbReference type="InterPro" id="IPR003439">
    <property type="entry name" value="ABC_transporter-like_ATP-bd"/>
</dbReference>
<dbReference type="PROSITE" id="PS00211">
    <property type="entry name" value="ABC_TRANSPORTER_1"/>
    <property type="match status" value="1"/>
</dbReference>
<evidence type="ECO:0000313" key="7">
    <source>
        <dbReference type="Proteomes" id="UP000563151"/>
    </source>
</evidence>
<dbReference type="PROSITE" id="PS50893">
    <property type="entry name" value="ABC_TRANSPORTER_2"/>
    <property type="match status" value="1"/>
</dbReference>
<evidence type="ECO:0000259" key="5">
    <source>
        <dbReference type="PROSITE" id="PS50893"/>
    </source>
</evidence>
<evidence type="ECO:0000256" key="3">
    <source>
        <dbReference type="ARBA" id="ARBA00022741"/>
    </source>
</evidence>
<dbReference type="InterPro" id="IPR003593">
    <property type="entry name" value="AAA+_ATPase"/>
</dbReference>
<dbReference type="InterPro" id="IPR017871">
    <property type="entry name" value="ABC_transporter-like_CS"/>
</dbReference>
<comment type="caution">
    <text evidence="6">The sequence shown here is derived from an EMBL/GenBank/DDBJ whole genome shotgun (WGS) entry which is preliminary data.</text>
</comment>
<feature type="domain" description="ABC transporter" evidence="5">
    <location>
        <begin position="3"/>
        <end position="205"/>
    </location>
</feature>
<dbReference type="GO" id="GO:0016887">
    <property type="term" value="F:ATP hydrolysis activity"/>
    <property type="evidence" value="ECO:0007669"/>
    <property type="project" value="InterPro"/>
</dbReference>
<organism evidence="6 7">
    <name type="scientific">Clostridium tetanomorphum</name>
    <dbReference type="NCBI Taxonomy" id="1553"/>
    <lineage>
        <taxon>Bacteria</taxon>
        <taxon>Bacillati</taxon>
        <taxon>Bacillota</taxon>
        <taxon>Clostridia</taxon>
        <taxon>Eubacteriales</taxon>
        <taxon>Clostridiaceae</taxon>
        <taxon>Clostridium</taxon>
    </lineage>
</organism>
<gene>
    <name evidence="6" type="ORF">HGG79_18745</name>
</gene>